<dbReference type="EMBL" id="CP016181">
    <property type="protein sequence ID" value="AWX99123.1"/>
    <property type="molecule type" value="Genomic_DNA"/>
</dbReference>
<evidence type="ECO:0000313" key="2">
    <source>
        <dbReference type="Proteomes" id="UP000249898"/>
    </source>
</evidence>
<reference evidence="1 2" key="1">
    <citation type="submission" date="2016-06" db="EMBL/GenBank/DDBJ databases">
        <title>The sequenced genome of the ice-adhering bacterium Marinomonas primoryensis, from Antarctica.</title>
        <authorList>
            <person name="Graham L."/>
            <person name="Vance T.D.R."/>
            <person name="Davies P.L."/>
        </authorList>
    </citation>
    <scope>NUCLEOTIDE SEQUENCE [LARGE SCALE GENOMIC DNA]</scope>
    <source>
        <strain evidence="1 2">AceL</strain>
    </source>
</reference>
<accession>A0A2Z4PQ22</accession>
<name>A0A2Z4PQ22_9GAMM</name>
<sequence length="59" mass="7152">MEVERKLKVILEGLAFYDLKDGVYCIRYYYGINNAPKWFIFTVVCSKVLFRKFQWTLFS</sequence>
<organism evidence="1 2">
    <name type="scientific">Marinomonas primoryensis</name>
    <dbReference type="NCBI Taxonomy" id="178399"/>
    <lineage>
        <taxon>Bacteria</taxon>
        <taxon>Pseudomonadati</taxon>
        <taxon>Pseudomonadota</taxon>
        <taxon>Gammaproteobacteria</taxon>
        <taxon>Oceanospirillales</taxon>
        <taxon>Oceanospirillaceae</taxon>
        <taxon>Marinomonas</taxon>
    </lineage>
</organism>
<dbReference type="AlphaFoldDB" id="A0A2Z4PQ22"/>
<evidence type="ECO:0000313" key="1">
    <source>
        <dbReference type="EMBL" id="AWX99123.1"/>
    </source>
</evidence>
<proteinExistence type="predicted"/>
<dbReference type="Proteomes" id="UP000249898">
    <property type="component" value="Chromosome"/>
</dbReference>
<gene>
    <name evidence="1" type="ORF">A8139_03245</name>
</gene>
<protein>
    <submittedName>
        <fullName evidence="1">Uncharacterized protein</fullName>
    </submittedName>
</protein>